<dbReference type="Proteomes" id="UP000004367">
    <property type="component" value="Unassembled WGS sequence"/>
</dbReference>
<name>H5UU27_9MICO</name>
<evidence type="ECO:0000313" key="2">
    <source>
        <dbReference type="Proteomes" id="UP000004367"/>
    </source>
</evidence>
<dbReference type="eggNOG" id="ENOG5031QVH">
    <property type="taxonomic scope" value="Bacteria"/>
</dbReference>
<dbReference type="EMBL" id="BAFE01000076">
    <property type="protein sequence ID" value="GAB49235.1"/>
    <property type="molecule type" value="Genomic_DNA"/>
</dbReference>
<organism evidence="1 2">
    <name type="scientific">Mobilicoccus pelagius NBRC 104925</name>
    <dbReference type="NCBI Taxonomy" id="1089455"/>
    <lineage>
        <taxon>Bacteria</taxon>
        <taxon>Bacillati</taxon>
        <taxon>Actinomycetota</taxon>
        <taxon>Actinomycetes</taxon>
        <taxon>Micrococcales</taxon>
        <taxon>Dermatophilaceae</taxon>
        <taxon>Mobilicoccus</taxon>
    </lineage>
</organism>
<evidence type="ECO:0000313" key="1">
    <source>
        <dbReference type="EMBL" id="GAB49235.1"/>
    </source>
</evidence>
<reference evidence="1 2" key="1">
    <citation type="submission" date="2012-02" db="EMBL/GenBank/DDBJ databases">
        <title>Whole genome shotgun sequence of Mobilicoccus pelagius NBRC 104925.</title>
        <authorList>
            <person name="Yoshida Y."/>
            <person name="Hosoyama A."/>
            <person name="Tsuchikane K."/>
            <person name="Katsumata H."/>
            <person name="Yamazaki S."/>
            <person name="Fujita N."/>
        </authorList>
    </citation>
    <scope>NUCLEOTIDE SEQUENCE [LARGE SCALE GENOMIC DNA]</scope>
    <source>
        <strain evidence="1 2">NBRC 104925</strain>
    </source>
</reference>
<keyword evidence="2" id="KW-1185">Reference proteome</keyword>
<accession>H5UU27</accession>
<evidence type="ECO:0008006" key="3">
    <source>
        <dbReference type="Google" id="ProtNLM"/>
    </source>
</evidence>
<dbReference type="AlphaFoldDB" id="H5UU27"/>
<protein>
    <recommendedName>
        <fullName evidence="3">PknH-like extracellular domain-containing protein</fullName>
    </recommendedName>
</protein>
<sequence length="185" mass="19198">MKGGNGSASPLLVPTSALPSGWTATKARDTRGYRMTVCGVDLEPTAPLDSAQQNWQGSIAGPYLEQHVRVYPDATAAKVVADLAKKVPGCRSYTAKDAKGQSTFAVETLALKGAPSGTVAWRQKVPLFVPVAGASPSASPTMRSVEVVQDVAVRRVGAAIVLLNAYAVEKNPDDAVLVTALTHAG</sequence>
<gene>
    <name evidence="1" type="ORF">MOPEL_099_00350</name>
</gene>
<proteinExistence type="predicted"/>
<comment type="caution">
    <text evidence="1">The sequence shown here is derived from an EMBL/GenBank/DDBJ whole genome shotgun (WGS) entry which is preliminary data.</text>
</comment>